<feature type="transmembrane region" description="Helical" evidence="9">
    <location>
        <begin position="344"/>
        <end position="371"/>
    </location>
</feature>
<evidence type="ECO:0000256" key="7">
    <source>
        <dbReference type="ARBA" id="ARBA00022989"/>
    </source>
</evidence>
<dbReference type="PANTHER" id="PTHR22601">
    <property type="entry name" value="ISP4 LIKE PROTEIN"/>
    <property type="match status" value="1"/>
</dbReference>
<dbReference type="InterPro" id="IPR004648">
    <property type="entry name" value="Oligpept_transpt"/>
</dbReference>
<accession>A0A1L9RYM9</accession>
<keyword evidence="6" id="KW-0653">Protein transport</keyword>
<evidence type="ECO:0008006" key="12">
    <source>
        <dbReference type="Google" id="ProtNLM"/>
    </source>
</evidence>
<feature type="transmembrane region" description="Helical" evidence="9">
    <location>
        <begin position="592"/>
        <end position="615"/>
    </location>
</feature>
<feature type="transmembrane region" description="Helical" evidence="9">
    <location>
        <begin position="664"/>
        <end position="682"/>
    </location>
</feature>
<feature type="transmembrane region" description="Helical" evidence="9">
    <location>
        <begin position="510"/>
        <end position="533"/>
    </location>
</feature>
<evidence type="ECO:0000256" key="8">
    <source>
        <dbReference type="ARBA" id="ARBA00023136"/>
    </source>
</evidence>
<dbReference type="Pfam" id="PF03169">
    <property type="entry name" value="OPT"/>
    <property type="match status" value="1"/>
</dbReference>
<organism evidence="10 11">
    <name type="scientific">Aspergillus wentii DTO 134E9</name>
    <dbReference type="NCBI Taxonomy" id="1073089"/>
    <lineage>
        <taxon>Eukaryota</taxon>
        <taxon>Fungi</taxon>
        <taxon>Dikarya</taxon>
        <taxon>Ascomycota</taxon>
        <taxon>Pezizomycotina</taxon>
        <taxon>Eurotiomycetes</taxon>
        <taxon>Eurotiomycetidae</taxon>
        <taxon>Eurotiales</taxon>
        <taxon>Aspergillaceae</taxon>
        <taxon>Aspergillus</taxon>
        <taxon>Aspergillus subgen. Cremei</taxon>
    </lineage>
</organism>
<dbReference type="GeneID" id="63752721"/>
<dbReference type="NCBIfam" id="TIGR00727">
    <property type="entry name" value="ISP4_OPT"/>
    <property type="match status" value="1"/>
</dbReference>
<dbReference type="RefSeq" id="XP_040693660.1">
    <property type="nucleotide sequence ID" value="XM_040836873.1"/>
</dbReference>
<evidence type="ECO:0000256" key="6">
    <source>
        <dbReference type="ARBA" id="ARBA00022927"/>
    </source>
</evidence>
<protein>
    <recommendedName>
        <fullName evidence="12">OPT family small oligopeptide transporter</fullName>
    </recommendedName>
</protein>
<feature type="transmembrane region" description="Helical" evidence="9">
    <location>
        <begin position="712"/>
        <end position="727"/>
    </location>
</feature>
<feature type="transmembrane region" description="Helical" evidence="9">
    <location>
        <begin position="484"/>
        <end position="504"/>
    </location>
</feature>
<evidence type="ECO:0000256" key="3">
    <source>
        <dbReference type="ARBA" id="ARBA00022448"/>
    </source>
</evidence>
<dbReference type="NCBIfam" id="TIGR00728">
    <property type="entry name" value="OPT_sfam"/>
    <property type="match status" value="1"/>
</dbReference>
<feature type="transmembrane region" description="Helical" evidence="9">
    <location>
        <begin position="689"/>
        <end position="706"/>
    </location>
</feature>
<comment type="subcellular location">
    <subcellularLocation>
        <location evidence="1">Membrane</location>
        <topology evidence="1">Multi-pass membrane protein</topology>
    </subcellularLocation>
</comment>
<evidence type="ECO:0000256" key="2">
    <source>
        <dbReference type="ARBA" id="ARBA00008807"/>
    </source>
</evidence>
<dbReference type="InterPro" id="IPR004813">
    <property type="entry name" value="OPT"/>
</dbReference>
<dbReference type="VEuPathDB" id="FungiDB:ASPWEDRAFT_46953"/>
<evidence type="ECO:0000256" key="1">
    <source>
        <dbReference type="ARBA" id="ARBA00004141"/>
    </source>
</evidence>
<feature type="transmembrane region" description="Helical" evidence="9">
    <location>
        <begin position="739"/>
        <end position="761"/>
    </location>
</feature>
<keyword evidence="11" id="KW-1185">Reference proteome</keyword>
<keyword evidence="8 9" id="KW-0472">Membrane</keyword>
<feature type="transmembrane region" description="Helical" evidence="9">
    <location>
        <begin position="422"/>
        <end position="445"/>
    </location>
</feature>
<name>A0A1L9RYM9_ASPWE</name>
<keyword evidence="7 9" id="KW-1133">Transmembrane helix</keyword>
<evidence type="ECO:0000313" key="11">
    <source>
        <dbReference type="Proteomes" id="UP000184383"/>
    </source>
</evidence>
<dbReference type="Proteomes" id="UP000184383">
    <property type="component" value="Unassembled WGS sequence"/>
</dbReference>
<keyword evidence="3" id="KW-0813">Transport</keyword>
<keyword evidence="4 9" id="KW-0812">Transmembrane</keyword>
<feature type="transmembrane region" description="Helical" evidence="9">
    <location>
        <begin position="276"/>
        <end position="294"/>
    </location>
</feature>
<evidence type="ECO:0000313" key="10">
    <source>
        <dbReference type="EMBL" id="OJJ39984.1"/>
    </source>
</evidence>
<sequence length="796" mass="90100">MGTVDTTGLDIDSLLAQLRQTVKENELDVNFPVDLINKAREILAANPSKIDQTQLQGIIAEVHKHNDLIENDSPYPEVRAVVDPTDNPEESANTFRAWFLGLISTIIFTGVNQLFTLRYPTITIYSPVAQLLSYPCGVFLAKTLPTREWNLFGWHFTLNPGPFNQKEHMLITVMANVAFGGPNGTAYVTYILQVLKSKHFYNMTELYDHAGFQILVCLSTQLLGYGCSGIVRRFLVYPASMIYPKCLSTIALNKALHSDEGRDAYANGWTISRYRFFMYCFVGMFFYYWFPGYIFQALSYFNWINWISPENVTLAVICGGINGMGLNPWPTFDWNIVYAIFDPIIFPFYSLLNNVSGMFIAVFVVMVPMYWKNVWNYAYLPINSNDVYDNQGRTYEVTRVLNSQAELDVDAYNKYSPPYLTAGYSVVFMASFGLYLAAIVHVALYNRRELAKGFRAVFKWTNAREEHGDVHNRLMKRYKEVPEWWYLSVLAIAFVFGCISVSIYNTGMPIWGIVLSIFLCLALQIPYGMMYAITNSEVTNNVIAEFIAGYAIPNKPIANLLFKNFGYITCAQSIQFVADLKLGHYMKIAPRVMFSAQLVATVVGAFVSLGVNAWALANIEDVCSLTQSAKFNCAGARDFYTSSVIWGAIGPKALFGTGDIYNPMLYSFLVCALLPIPFYFLAKWYPRSSLRYVHIPLLLNGATYLAPYNLTYGWPSLMVGFVVNYWVKRRWLAWWEKYAYVLTSAFSTGVAISAIIVFFAVQYHPVNINWWGNTVSYVGCDNGACPLLPMPAAGHF</sequence>
<feature type="transmembrane region" description="Helical" evidence="9">
    <location>
        <begin position="97"/>
        <end position="116"/>
    </location>
</feature>
<dbReference type="GO" id="GO:0016020">
    <property type="term" value="C:membrane"/>
    <property type="evidence" value="ECO:0007669"/>
    <property type="project" value="UniProtKB-SubCell"/>
</dbReference>
<dbReference type="OrthoDB" id="9986677at2759"/>
<gene>
    <name evidence="10" type="ORF">ASPWEDRAFT_46953</name>
</gene>
<evidence type="ECO:0000256" key="9">
    <source>
        <dbReference type="SAM" id="Phobius"/>
    </source>
</evidence>
<dbReference type="AlphaFoldDB" id="A0A1L9RYM9"/>
<dbReference type="GO" id="GO:0015031">
    <property type="term" value="P:protein transport"/>
    <property type="evidence" value="ECO:0007669"/>
    <property type="project" value="UniProtKB-KW"/>
</dbReference>
<feature type="transmembrane region" description="Helical" evidence="9">
    <location>
        <begin position="314"/>
        <end position="332"/>
    </location>
</feature>
<keyword evidence="5" id="KW-0571">Peptide transport</keyword>
<comment type="similarity">
    <text evidence="2">Belongs to the oligopeptide OPT transporter family.</text>
</comment>
<dbReference type="GO" id="GO:0035673">
    <property type="term" value="F:oligopeptide transmembrane transporter activity"/>
    <property type="evidence" value="ECO:0007669"/>
    <property type="project" value="InterPro"/>
</dbReference>
<evidence type="ECO:0000256" key="5">
    <source>
        <dbReference type="ARBA" id="ARBA00022856"/>
    </source>
</evidence>
<proteinExistence type="inferred from homology"/>
<dbReference type="EMBL" id="KV878209">
    <property type="protein sequence ID" value="OJJ39984.1"/>
    <property type="molecule type" value="Genomic_DNA"/>
</dbReference>
<evidence type="ECO:0000256" key="4">
    <source>
        <dbReference type="ARBA" id="ARBA00022692"/>
    </source>
</evidence>
<reference evidence="11" key="1">
    <citation type="journal article" date="2017" name="Genome Biol.">
        <title>Comparative genomics reveals high biological diversity and specific adaptations in the industrially and medically important fungal genus Aspergillus.</title>
        <authorList>
            <person name="de Vries R.P."/>
            <person name="Riley R."/>
            <person name="Wiebenga A."/>
            <person name="Aguilar-Osorio G."/>
            <person name="Amillis S."/>
            <person name="Uchima C.A."/>
            <person name="Anderluh G."/>
            <person name="Asadollahi M."/>
            <person name="Askin M."/>
            <person name="Barry K."/>
            <person name="Battaglia E."/>
            <person name="Bayram O."/>
            <person name="Benocci T."/>
            <person name="Braus-Stromeyer S.A."/>
            <person name="Caldana C."/>
            <person name="Canovas D."/>
            <person name="Cerqueira G.C."/>
            <person name="Chen F."/>
            <person name="Chen W."/>
            <person name="Choi C."/>
            <person name="Clum A."/>
            <person name="Dos Santos R.A."/>
            <person name="Damasio A.R."/>
            <person name="Diallinas G."/>
            <person name="Emri T."/>
            <person name="Fekete E."/>
            <person name="Flipphi M."/>
            <person name="Freyberg S."/>
            <person name="Gallo A."/>
            <person name="Gournas C."/>
            <person name="Habgood R."/>
            <person name="Hainaut M."/>
            <person name="Harispe M.L."/>
            <person name="Henrissat B."/>
            <person name="Hilden K.S."/>
            <person name="Hope R."/>
            <person name="Hossain A."/>
            <person name="Karabika E."/>
            <person name="Karaffa L."/>
            <person name="Karanyi Z."/>
            <person name="Krasevec N."/>
            <person name="Kuo A."/>
            <person name="Kusch H."/>
            <person name="LaButti K."/>
            <person name="Lagendijk E.L."/>
            <person name="Lapidus A."/>
            <person name="Levasseur A."/>
            <person name="Lindquist E."/>
            <person name="Lipzen A."/>
            <person name="Logrieco A.F."/>
            <person name="MacCabe A."/>
            <person name="Maekelae M.R."/>
            <person name="Malavazi I."/>
            <person name="Melin P."/>
            <person name="Meyer V."/>
            <person name="Mielnichuk N."/>
            <person name="Miskei M."/>
            <person name="Molnar A.P."/>
            <person name="Mule G."/>
            <person name="Ngan C.Y."/>
            <person name="Orejas M."/>
            <person name="Orosz E."/>
            <person name="Ouedraogo J.P."/>
            <person name="Overkamp K.M."/>
            <person name="Park H.-S."/>
            <person name="Perrone G."/>
            <person name="Piumi F."/>
            <person name="Punt P.J."/>
            <person name="Ram A.F."/>
            <person name="Ramon A."/>
            <person name="Rauscher S."/>
            <person name="Record E."/>
            <person name="Riano-Pachon D.M."/>
            <person name="Robert V."/>
            <person name="Roehrig J."/>
            <person name="Ruller R."/>
            <person name="Salamov A."/>
            <person name="Salih N.S."/>
            <person name="Samson R.A."/>
            <person name="Sandor E."/>
            <person name="Sanguinetti M."/>
            <person name="Schuetze T."/>
            <person name="Sepcic K."/>
            <person name="Shelest E."/>
            <person name="Sherlock G."/>
            <person name="Sophianopoulou V."/>
            <person name="Squina F.M."/>
            <person name="Sun H."/>
            <person name="Susca A."/>
            <person name="Todd R.B."/>
            <person name="Tsang A."/>
            <person name="Unkles S.E."/>
            <person name="van de Wiele N."/>
            <person name="van Rossen-Uffink D."/>
            <person name="Oliveira J.V."/>
            <person name="Vesth T.C."/>
            <person name="Visser J."/>
            <person name="Yu J.-H."/>
            <person name="Zhou M."/>
            <person name="Andersen M.R."/>
            <person name="Archer D.B."/>
            <person name="Baker S.E."/>
            <person name="Benoit I."/>
            <person name="Brakhage A.A."/>
            <person name="Braus G.H."/>
            <person name="Fischer R."/>
            <person name="Frisvad J.C."/>
            <person name="Goldman G.H."/>
            <person name="Houbraken J."/>
            <person name="Oakley B."/>
            <person name="Pocsi I."/>
            <person name="Scazzocchio C."/>
            <person name="Seiboth B."/>
            <person name="vanKuyk P.A."/>
            <person name="Wortman J."/>
            <person name="Dyer P.S."/>
            <person name="Grigoriev I.V."/>
        </authorList>
    </citation>
    <scope>NUCLEOTIDE SEQUENCE [LARGE SCALE GENOMIC DNA]</scope>
    <source>
        <strain evidence="11">DTO 134E9</strain>
    </source>
</reference>